<gene>
    <name evidence="2" type="primary">RMD1_3</name>
    <name evidence="2" type="ORF">LTR82_017538</name>
</gene>
<proteinExistence type="predicted"/>
<feature type="compositionally biased region" description="Polar residues" evidence="1">
    <location>
        <begin position="26"/>
        <end position="39"/>
    </location>
</feature>
<organism evidence="2 3">
    <name type="scientific">Friedmanniomyces endolithicus</name>
    <dbReference type="NCBI Taxonomy" id="329885"/>
    <lineage>
        <taxon>Eukaryota</taxon>
        <taxon>Fungi</taxon>
        <taxon>Dikarya</taxon>
        <taxon>Ascomycota</taxon>
        <taxon>Pezizomycotina</taxon>
        <taxon>Dothideomycetes</taxon>
        <taxon>Dothideomycetidae</taxon>
        <taxon>Mycosphaerellales</taxon>
        <taxon>Teratosphaeriaceae</taxon>
        <taxon>Friedmanniomyces</taxon>
    </lineage>
</organism>
<dbReference type="Proteomes" id="UP001168146">
    <property type="component" value="Unassembled WGS sequence"/>
</dbReference>
<feature type="compositionally biased region" description="Polar residues" evidence="1">
    <location>
        <begin position="102"/>
        <end position="111"/>
    </location>
</feature>
<evidence type="ECO:0000313" key="2">
    <source>
        <dbReference type="EMBL" id="KAK0303435.1"/>
    </source>
</evidence>
<dbReference type="AlphaFoldDB" id="A0AAN6J062"/>
<feature type="compositionally biased region" description="Basic and acidic residues" evidence="1">
    <location>
        <begin position="144"/>
        <end position="159"/>
    </location>
</feature>
<evidence type="ECO:0000256" key="1">
    <source>
        <dbReference type="SAM" id="MobiDB-lite"/>
    </source>
</evidence>
<feature type="region of interest" description="Disordered" evidence="1">
    <location>
        <begin position="79"/>
        <end position="165"/>
    </location>
</feature>
<protein>
    <submittedName>
        <fullName evidence="2">Sporulation protein rmd1</fullName>
    </submittedName>
</protein>
<feature type="compositionally biased region" description="Pro residues" evidence="1">
    <location>
        <begin position="48"/>
        <end position="58"/>
    </location>
</feature>
<dbReference type="EMBL" id="JASUXU010000147">
    <property type="protein sequence ID" value="KAK0303435.1"/>
    <property type="molecule type" value="Genomic_DNA"/>
</dbReference>
<evidence type="ECO:0000313" key="3">
    <source>
        <dbReference type="Proteomes" id="UP001168146"/>
    </source>
</evidence>
<accession>A0AAN6J062</accession>
<name>A0AAN6J062_9PEZI</name>
<sequence length="165" mass="18087">MTSAASEATSPLLSQFPSSTKPPKPSRNVTFNPQVSTSSRRAENPAFPRQPPVPPALSPLPSSRVAMALPQPMLSALNSKLRPRNSSGAPLQYMPQVPANKTGPQRTTRMSQELRLLPNPENDGEDEESGREAYSQFSRIMDPTARRDAARLEKDDRVKLPRVTA</sequence>
<reference evidence="2" key="1">
    <citation type="submission" date="2021-12" db="EMBL/GenBank/DDBJ databases">
        <title>Black yeast isolated from Biological Soil Crust.</title>
        <authorList>
            <person name="Kurbessoian T."/>
        </authorList>
    </citation>
    <scope>NUCLEOTIDE SEQUENCE</scope>
    <source>
        <strain evidence="2">CCFEE 5208</strain>
    </source>
</reference>
<feature type="compositionally biased region" description="Polar residues" evidence="1">
    <location>
        <begin position="1"/>
        <end position="19"/>
    </location>
</feature>
<comment type="caution">
    <text evidence="2">The sequence shown here is derived from an EMBL/GenBank/DDBJ whole genome shotgun (WGS) entry which is preliminary data.</text>
</comment>
<feature type="region of interest" description="Disordered" evidence="1">
    <location>
        <begin position="1"/>
        <end position="63"/>
    </location>
</feature>